<dbReference type="InterPro" id="IPR011006">
    <property type="entry name" value="CheY-like_superfamily"/>
</dbReference>
<dbReference type="PROSITE" id="PS50110">
    <property type="entry name" value="RESPONSE_REGULATORY"/>
    <property type="match status" value="1"/>
</dbReference>
<evidence type="ECO:0000256" key="2">
    <source>
        <dbReference type="ARBA" id="ARBA00023125"/>
    </source>
</evidence>
<dbReference type="GO" id="GO:0006355">
    <property type="term" value="P:regulation of DNA-templated transcription"/>
    <property type="evidence" value="ECO:0007669"/>
    <property type="project" value="InterPro"/>
</dbReference>
<dbReference type="PANTHER" id="PTHR43214">
    <property type="entry name" value="TWO-COMPONENT RESPONSE REGULATOR"/>
    <property type="match status" value="1"/>
</dbReference>
<dbReference type="STRING" id="497964.CfE428DRAFT_3520"/>
<dbReference type="EMBL" id="ABVL01000010">
    <property type="protein sequence ID" value="EDY18862.1"/>
    <property type="molecule type" value="Genomic_DNA"/>
</dbReference>
<keyword evidence="1 3" id="KW-0597">Phosphoprotein</keyword>
<dbReference type="SMART" id="SM00448">
    <property type="entry name" value="REC"/>
    <property type="match status" value="1"/>
</dbReference>
<dbReference type="eggNOG" id="COG2197">
    <property type="taxonomic scope" value="Bacteria"/>
</dbReference>
<comment type="caution">
    <text evidence="6">The sequence shown here is derived from an EMBL/GenBank/DDBJ whole genome shotgun (WGS) entry which is preliminary data.</text>
</comment>
<dbReference type="SUPFAM" id="SSF46894">
    <property type="entry name" value="C-terminal effector domain of the bipartite response regulators"/>
    <property type="match status" value="1"/>
</dbReference>
<dbReference type="InterPro" id="IPR016032">
    <property type="entry name" value="Sig_transdc_resp-reg_C-effctor"/>
</dbReference>
<dbReference type="RefSeq" id="WP_006980845.1">
    <property type="nucleotide sequence ID" value="NZ_ABVL01000010.1"/>
</dbReference>
<evidence type="ECO:0000259" key="4">
    <source>
        <dbReference type="PROSITE" id="PS50043"/>
    </source>
</evidence>
<keyword evidence="2" id="KW-0238">DNA-binding</keyword>
<dbReference type="SUPFAM" id="SSF52172">
    <property type="entry name" value="CheY-like"/>
    <property type="match status" value="1"/>
</dbReference>
<dbReference type="InterPro" id="IPR001789">
    <property type="entry name" value="Sig_transdc_resp-reg_receiver"/>
</dbReference>
<dbReference type="Proteomes" id="UP000005824">
    <property type="component" value="Unassembled WGS sequence"/>
</dbReference>
<dbReference type="InterPro" id="IPR058245">
    <property type="entry name" value="NreC/VraR/RcsB-like_REC"/>
</dbReference>
<evidence type="ECO:0000256" key="3">
    <source>
        <dbReference type="PROSITE-ProRule" id="PRU00169"/>
    </source>
</evidence>
<reference evidence="6 7" key="1">
    <citation type="journal article" date="2011" name="J. Bacteriol.">
        <title>Genome sequence of Chthoniobacter flavus Ellin428, an aerobic heterotrophic soil bacterium.</title>
        <authorList>
            <person name="Kant R."/>
            <person name="van Passel M.W."/>
            <person name="Palva A."/>
            <person name="Lucas S."/>
            <person name="Lapidus A."/>
            <person name="Glavina Del Rio T."/>
            <person name="Dalin E."/>
            <person name="Tice H."/>
            <person name="Bruce D."/>
            <person name="Goodwin L."/>
            <person name="Pitluck S."/>
            <person name="Larimer F.W."/>
            <person name="Land M.L."/>
            <person name="Hauser L."/>
            <person name="Sangwan P."/>
            <person name="de Vos W.M."/>
            <person name="Janssen P.H."/>
            <person name="Smidt H."/>
        </authorList>
    </citation>
    <scope>NUCLEOTIDE SEQUENCE [LARGE SCALE GENOMIC DNA]</scope>
    <source>
        <strain evidence="6 7">Ellin428</strain>
    </source>
</reference>
<evidence type="ECO:0000256" key="1">
    <source>
        <dbReference type="ARBA" id="ARBA00022553"/>
    </source>
</evidence>
<sequence length="216" mass="23620">MAAESITVWLIEDNATFRRTVMRALDQEDGFHCLGGFGSCEDAFAALSRQPAPQVVLLDVGLPGMSGLDGIARFREQAPQARIIVLTVFEDEDKIFRAICAGAAGYLLKTAPVEEIARAIRDALAGGAPMNGRIARRVLDMFARFAPTRGDGDYGLTTRETQILEAMVKGRTKKEIAAQLDLSFHTVDTHLRNIYQKLEVNTRTGAVAKALKEKLV</sequence>
<organism evidence="6 7">
    <name type="scientific">Chthoniobacter flavus Ellin428</name>
    <dbReference type="NCBI Taxonomy" id="497964"/>
    <lineage>
        <taxon>Bacteria</taxon>
        <taxon>Pseudomonadati</taxon>
        <taxon>Verrucomicrobiota</taxon>
        <taxon>Spartobacteria</taxon>
        <taxon>Chthoniobacterales</taxon>
        <taxon>Chthoniobacteraceae</taxon>
        <taxon>Chthoniobacter</taxon>
    </lineage>
</organism>
<dbReference type="GO" id="GO:0003677">
    <property type="term" value="F:DNA binding"/>
    <property type="evidence" value="ECO:0007669"/>
    <property type="project" value="UniProtKB-KW"/>
</dbReference>
<dbReference type="GO" id="GO:0000160">
    <property type="term" value="P:phosphorelay signal transduction system"/>
    <property type="evidence" value="ECO:0007669"/>
    <property type="project" value="InterPro"/>
</dbReference>
<dbReference type="PRINTS" id="PR00038">
    <property type="entry name" value="HTHLUXR"/>
</dbReference>
<keyword evidence="7" id="KW-1185">Reference proteome</keyword>
<feature type="domain" description="HTH luxR-type" evidence="4">
    <location>
        <begin position="149"/>
        <end position="214"/>
    </location>
</feature>
<proteinExistence type="predicted"/>
<dbReference type="AlphaFoldDB" id="B4D3N2"/>
<feature type="modified residue" description="4-aspartylphosphate" evidence="3">
    <location>
        <position position="59"/>
    </location>
</feature>
<evidence type="ECO:0000259" key="5">
    <source>
        <dbReference type="PROSITE" id="PS50110"/>
    </source>
</evidence>
<dbReference type="InterPro" id="IPR000792">
    <property type="entry name" value="Tscrpt_reg_LuxR_C"/>
</dbReference>
<dbReference type="InParanoid" id="B4D3N2"/>
<dbReference type="InterPro" id="IPR039420">
    <property type="entry name" value="WalR-like"/>
</dbReference>
<dbReference type="Pfam" id="PF00072">
    <property type="entry name" value="Response_reg"/>
    <property type="match status" value="1"/>
</dbReference>
<dbReference type="Gene3D" id="3.40.50.2300">
    <property type="match status" value="1"/>
</dbReference>
<accession>B4D3N2</accession>
<dbReference type="CDD" id="cd17535">
    <property type="entry name" value="REC_NarL-like"/>
    <property type="match status" value="1"/>
</dbReference>
<evidence type="ECO:0000313" key="6">
    <source>
        <dbReference type="EMBL" id="EDY18862.1"/>
    </source>
</evidence>
<dbReference type="Pfam" id="PF00196">
    <property type="entry name" value="GerE"/>
    <property type="match status" value="1"/>
</dbReference>
<dbReference type="PROSITE" id="PS50043">
    <property type="entry name" value="HTH_LUXR_2"/>
    <property type="match status" value="1"/>
</dbReference>
<name>B4D3N2_9BACT</name>
<evidence type="ECO:0000313" key="7">
    <source>
        <dbReference type="Proteomes" id="UP000005824"/>
    </source>
</evidence>
<feature type="domain" description="Response regulatory" evidence="5">
    <location>
        <begin position="7"/>
        <end position="124"/>
    </location>
</feature>
<dbReference type="SMART" id="SM00421">
    <property type="entry name" value="HTH_LUXR"/>
    <property type="match status" value="1"/>
</dbReference>
<gene>
    <name evidence="6" type="ORF">CfE428DRAFT_3520</name>
</gene>
<dbReference type="CDD" id="cd06170">
    <property type="entry name" value="LuxR_C_like"/>
    <property type="match status" value="1"/>
</dbReference>
<protein>
    <submittedName>
        <fullName evidence="6">Two component transcriptional regulator, LuxR family</fullName>
    </submittedName>
</protein>